<sequence length="241" mass="26344">MEKLKLREDARSSKQPLEGLDLAQPESPSLPPLPGTLLNLSWGRFPFRLLISSPFPRPGSYKRAAERLRSVTMFQLCLLLALALVAAPGARAACPVPADLKNPDGTRTCAKLYDKSDPYYENCCGGAVLALEPGADLPFLPSDWANTASSLVVAQRCELTVWSRRGKAGKTHKFSSGTYPRLEEYRRGIFGDWSNSIAALYCRYRRAPLSADPPPKPPTPPPPPVPTPSVHAPVLVRPWSS</sequence>
<evidence type="ECO:0000256" key="2">
    <source>
        <dbReference type="ARBA" id="ARBA00022729"/>
    </source>
</evidence>
<dbReference type="GO" id="GO:0042589">
    <property type="term" value="C:zymogen granule membrane"/>
    <property type="evidence" value="ECO:0007669"/>
    <property type="project" value="UniProtKB-SubCell"/>
</dbReference>
<evidence type="ECO:0000256" key="4">
    <source>
        <dbReference type="ARBA" id="ARBA00023157"/>
    </source>
</evidence>
<evidence type="ECO:0000256" key="8">
    <source>
        <dbReference type="ARBA" id="ARBA00060468"/>
    </source>
</evidence>
<dbReference type="FunFam" id="2.60.20.10:FF:000014">
    <property type="entry name" value="Syncollin"/>
    <property type="match status" value="1"/>
</dbReference>
<organism evidence="10 11">
    <name type="scientific">Orycteropus afer afer</name>
    <dbReference type="NCBI Taxonomy" id="1230840"/>
    <lineage>
        <taxon>Eukaryota</taxon>
        <taxon>Metazoa</taxon>
        <taxon>Chordata</taxon>
        <taxon>Craniata</taxon>
        <taxon>Vertebrata</taxon>
        <taxon>Euteleostomi</taxon>
        <taxon>Mammalia</taxon>
        <taxon>Eutheria</taxon>
        <taxon>Afrotheria</taxon>
        <taxon>Tubulidentata</taxon>
        <taxon>Orycteropodidae</taxon>
        <taxon>Orycteropus</taxon>
    </lineage>
</organism>
<dbReference type="InterPro" id="IPR028137">
    <property type="entry name" value="Syncollin"/>
</dbReference>
<evidence type="ECO:0000256" key="6">
    <source>
        <dbReference type="ARBA" id="ARBA00037795"/>
    </source>
</evidence>
<evidence type="ECO:0000313" key="10">
    <source>
        <dbReference type="Proteomes" id="UP000694850"/>
    </source>
</evidence>
<evidence type="ECO:0000256" key="1">
    <source>
        <dbReference type="ARBA" id="ARBA00022483"/>
    </source>
</evidence>
<dbReference type="GO" id="GO:0006887">
    <property type="term" value="P:exocytosis"/>
    <property type="evidence" value="ECO:0007669"/>
    <property type="project" value="UniProtKB-KW"/>
</dbReference>
<dbReference type="Proteomes" id="UP000694850">
    <property type="component" value="Unplaced"/>
</dbReference>
<accession>A0A8B7B0N3</accession>
<evidence type="ECO:0000256" key="5">
    <source>
        <dbReference type="ARBA" id="ARBA00023329"/>
    </source>
</evidence>
<comment type="function">
    <text evidence="7">Functions in exocytosis in pancreatic acinar cells regulating the fusion of zymogen granules with each other. May have a pore-forming activity on membranes and regulate exocytosis in other exocrine tissues.</text>
</comment>
<dbReference type="Pfam" id="PF15138">
    <property type="entry name" value="Syncollin"/>
    <property type="match status" value="1"/>
</dbReference>
<keyword evidence="4" id="KW-1015">Disulfide bond</keyword>
<dbReference type="AlphaFoldDB" id="A0A8B7B0N3"/>
<keyword evidence="3" id="KW-0472">Membrane</keyword>
<gene>
    <name evidence="11" type="primary">SYCN</name>
</gene>
<keyword evidence="2" id="KW-0732">Signal</keyword>
<dbReference type="RefSeq" id="XP_007953738.2">
    <property type="nucleotide sequence ID" value="XM_007955547.2"/>
</dbReference>
<dbReference type="PANTHER" id="PTHR17503">
    <property type="entry name" value="SYNCOLLIN"/>
    <property type="match status" value="1"/>
</dbReference>
<keyword evidence="1" id="KW-0268">Exocytosis</keyword>
<name>A0A8B7B0N3_ORYAF</name>
<keyword evidence="10" id="KW-1185">Reference proteome</keyword>
<keyword evidence="5" id="KW-0968">Cytoplasmic vesicle</keyword>
<proteinExistence type="predicted"/>
<dbReference type="PANTHER" id="PTHR17503:SF0">
    <property type="entry name" value="SYNCOLLIN"/>
    <property type="match status" value="1"/>
</dbReference>
<evidence type="ECO:0000313" key="11">
    <source>
        <dbReference type="RefSeq" id="XP_007953738.2"/>
    </source>
</evidence>
<dbReference type="OrthoDB" id="9947298at2759"/>
<evidence type="ECO:0000256" key="9">
    <source>
        <dbReference type="ARBA" id="ARBA00074712"/>
    </source>
</evidence>
<reference evidence="11" key="1">
    <citation type="submission" date="2025-08" db="UniProtKB">
        <authorList>
            <consortium name="RefSeq"/>
        </authorList>
    </citation>
    <scope>IDENTIFICATION</scope>
</reference>
<comment type="subcellular location">
    <subcellularLocation>
        <location evidence="6">Zymogen granule lumen</location>
    </subcellularLocation>
    <subcellularLocation>
        <location evidence="8">Zymogen granule membrane</location>
        <topology evidence="8">Peripheral membrane protein</topology>
        <orientation evidence="8">Lumenal side</orientation>
    </subcellularLocation>
</comment>
<dbReference type="GeneID" id="103209645"/>
<evidence type="ECO:0000256" key="7">
    <source>
        <dbReference type="ARBA" id="ARBA00057037"/>
    </source>
</evidence>
<protein>
    <recommendedName>
        <fullName evidence="9">Syncollin</fullName>
    </recommendedName>
</protein>
<dbReference type="CTD" id="342898"/>
<evidence type="ECO:0000256" key="3">
    <source>
        <dbReference type="ARBA" id="ARBA00023136"/>
    </source>
</evidence>